<evidence type="ECO:0000256" key="5">
    <source>
        <dbReference type="ARBA" id="ARBA00022692"/>
    </source>
</evidence>
<evidence type="ECO:0000256" key="4">
    <source>
        <dbReference type="ARBA" id="ARBA00022519"/>
    </source>
</evidence>
<evidence type="ECO:0000256" key="3">
    <source>
        <dbReference type="ARBA" id="ARBA00022500"/>
    </source>
</evidence>
<gene>
    <name evidence="13" type="ORF">XK09_08020</name>
</gene>
<evidence type="ECO:0000256" key="1">
    <source>
        <dbReference type="ARBA" id="ARBA00004429"/>
    </source>
</evidence>
<name>A0ABY3G6G5_9BACT</name>
<dbReference type="CDD" id="cd12913">
    <property type="entry name" value="PDC1_MCP_like"/>
    <property type="match status" value="1"/>
</dbReference>
<feature type="domain" description="Methyl-accepting transducer" evidence="11">
    <location>
        <begin position="456"/>
        <end position="654"/>
    </location>
</feature>
<evidence type="ECO:0000259" key="12">
    <source>
        <dbReference type="PROSITE" id="PS50192"/>
    </source>
</evidence>
<keyword evidence="2" id="KW-1003">Cell membrane</keyword>
<dbReference type="EMBL" id="VOAV01000032">
    <property type="protein sequence ID" value="TWO27682.1"/>
    <property type="molecule type" value="Genomic_DNA"/>
</dbReference>
<evidence type="ECO:0000313" key="13">
    <source>
        <dbReference type="EMBL" id="TWO27682.1"/>
    </source>
</evidence>
<dbReference type="PANTHER" id="PTHR32089:SF112">
    <property type="entry name" value="LYSOZYME-LIKE PROTEIN-RELATED"/>
    <property type="match status" value="1"/>
</dbReference>
<evidence type="ECO:0000256" key="6">
    <source>
        <dbReference type="ARBA" id="ARBA00022989"/>
    </source>
</evidence>
<dbReference type="PANTHER" id="PTHR32089">
    <property type="entry name" value="METHYL-ACCEPTING CHEMOTAXIS PROTEIN MCPB"/>
    <property type="match status" value="1"/>
</dbReference>
<evidence type="ECO:0000259" key="11">
    <source>
        <dbReference type="PROSITE" id="PS50111"/>
    </source>
</evidence>
<feature type="transmembrane region" description="Helical" evidence="10">
    <location>
        <begin position="19"/>
        <end position="40"/>
    </location>
</feature>
<dbReference type="InterPro" id="IPR033479">
    <property type="entry name" value="dCache_1"/>
</dbReference>
<dbReference type="Pfam" id="PF02743">
    <property type="entry name" value="dCache_1"/>
    <property type="match status" value="1"/>
</dbReference>
<keyword evidence="6 10" id="KW-1133">Transmembrane helix</keyword>
<dbReference type="Gene3D" id="1.10.287.950">
    <property type="entry name" value="Methyl-accepting chemotaxis protein"/>
    <property type="match status" value="1"/>
</dbReference>
<dbReference type="PROSITE" id="PS50111">
    <property type="entry name" value="CHEMOTAXIS_TRANSDUC_2"/>
    <property type="match status" value="1"/>
</dbReference>
<dbReference type="PROSITE" id="PS50192">
    <property type="entry name" value="T_SNARE"/>
    <property type="match status" value="1"/>
</dbReference>
<keyword evidence="5 10" id="KW-0812">Transmembrane</keyword>
<reference evidence="13 14" key="1">
    <citation type="submission" date="2019-07" db="EMBL/GenBank/DDBJ databases">
        <title>Rapid identification of Enteric Bacteria from Whole Genome Sequences (WGS) using Average Nucleotide Identity (ANI).</title>
        <authorList>
            <person name="Lane C."/>
        </authorList>
    </citation>
    <scope>NUCLEOTIDE SEQUENCE [LARGE SCALE GENOMIC DNA]</scope>
    <source>
        <strain evidence="13 14">2013D-9588</strain>
    </source>
</reference>
<feature type="domain" description="T-SNARE coiled-coil homology" evidence="12">
    <location>
        <begin position="569"/>
        <end position="631"/>
    </location>
</feature>
<proteinExistence type="predicted"/>
<dbReference type="Gene3D" id="1.20.120.1530">
    <property type="match status" value="1"/>
</dbReference>
<keyword evidence="8 9" id="KW-0807">Transducer</keyword>
<sequence>MQNTQKCKVSLSLKVSASVIGTCLVCLVIFGAVVISFLTIQRENGSLMEYQTNLQSVNSLLDTYIGEKQAIINSLRDNIAKNIDDENKIADYLALSENLGSFNLLYFGKEDNGRMLRSNGNHVYPSSGYDPRSRSWYKLAKEANKDMVLGTAWMQASKKIPVFGFSAPINQDGKLVGVVSGDIALKPLNVYLDNIQNKATYTIVAIDSANNIVVSEDKDQLFKQNELSNILSKLSNNANDFYEFTQNGIEKLALCEINKLSGWKVCLINDKSSIFSAVKDTTSLMIVSLLIFALILAVATFWIVKSITRPVVKIKDALLNFFDYLNHKKTNIEPLKLNTNDELGLVVSAFNDNVRSIAKDIQKDDELIKKTSEALDRAKMGDFSSNFEINGANNRVNELAQHLKETLRELDKSFIDIASALETYVNDDFTHTIINENAQGQFKNTNDNLNKLGLYISQMLKSSNKIALTLKERAGELEEVLKVLEESQRTQNSAFIKTSNEINIINESIGQIDIKAGELIKQSEDTKGILNIIGDIAEQTNLLALNAAIEAARAGEHGRGFAVVADEVRNLAEKTQKSLGEIEANTNLLIQSVTDVSSSISQQSEIINDINTSIAQMQELTENNSLNVSKCADISKIVANLSIDMLNESSSKKF</sequence>
<organism evidence="13 14">
    <name type="scientific">Campylobacter lanienae</name>
    <dbReference type="NCBI Taxonomy" id="75658"/>
    <lineage>
        <taxon>Bacteria</taxon>
        <taxon>Pseudomonadati</taxon>
        <taxon>Campylobacterota</taxon>
        <taxon>Epsilonproteobacteria</taxon>
        <taxon>Campylobacterales</taxon>
        <taxon>Campylobacteraceae</taxon>
        <taxon>Campylobacter</taxon>
    </lineage>
</organism>
<dbReference type="InterPro" id="IPR004089">
    <property type="entry name" value="MCPsignal_dom"/>
</dbReference>
<keyword evidence="4" id="KW-0997">Cell inner membrane</keyword>
<evidence type="ECO:0000256" key="10">
    <source>
        <dbReference type="SAM" id="Phobius"/>
    </source>
</evidence>
<keyword evidence="3" id="KW-0145">Chemotaxis</keyword>
<dbReference type="InterPro" id="IPR000727">
    <property type="entry name" value="T_SNARE_dom"/>
</dbReference>
<comment type="subcellular location">
    <subcellularLocation>
        <location evidence="1">Cell inner membrane</location>
        <topology evidence="1">Multi-pass membrane protein</topology>
    </subcellularLocation>
</comment>
<protein>
    <submittedName>
        <fullName evidence="13">Methyl-accepting chemotaxis protein</fullName>
    </submittedName>
</protein>
<evidence type="ECO:0000256" key="2">
    <source>
        <dbReference type="ARBA" id="ARBA00022475"/>
    </source>
</evidence>
<feature type="transmembrane region" description="Helical" evidence="10">
    <location>
        <begin position="284"/>
        <end position="304"/>
    </location>
</feature>
<evidence type="ECO:0000313" key="14">
    <source>
        <dbReference type="Proteomes" id="UP000321599"/>
    </source>
</evidence>
<evidence type="ECO:0000256" key="8">
    <source>
        <dbReference type="ARBA" id="ARBA00023224"/>
    </source>
</evidence>
<evidence type="ECO:0000256" key="7">
    <source>
        <dbReference type="ARBA" id="ARBA00023136"/>
    </source>
</evidence>
<dbReference type="SMART" id="SM00283">
    <property type="entry name" value="MA"/>
    <property type="match status" value="1"/>
</dbReference>
<dbReference type="Gene3D" id="3.30.450.20">
    <property type="entry name" value="PAS domain"/>
    <property type="match status" value="2"/>
</dbReference>
<evidence type="ECO:0000256" key="9">
    <source>
        <dbReference type="PROSITE-ProRule" id="PRU00284"/>
    </source>
</evidence>
<keyword evidence="7 10" id="KW-0472">Membrane</keyword>
<accession>A0ABY3G6G5</accession>
<dbReference type="Proteomes" id="UP000321599">
    <property type="component" value="Unassembled WGS sequence"/>
</dbReference>
<dbReference type="SUPFAM" id="SSF58104">
    <property type="entry name" value="Methyl-accepting chemotaxis protein (MCP) signaling domain"/>
    <property type="match status" value="1"/>
</dbReference>
<keyword evidence="14" id="KW-1185">Reference proteome</keyword>
<comment type="caution">
    <text evidence="13">The sequence shown here is derived from an EMBL/GenBank/DDBJ whole genome shotgun (WGS) entry which is preliminary data.</text>
</comment>
<dbReference type="Pfam" id="PF00015">
    <property type="entry name" value="MCPsignal"/>
    <property type="match status" value="1"/>
</dbReference>